<gene>
    <name evidence="3" type="ORF">SAMN05421644_1064</name>
</gene>
<evidence type="ECO:0000313" key="3">
    <source>
        <dbReference type="EMBL" id="SDX53114.1"/>
    </source>
</evidence>
<feature type="region of interest" description="Disordered" evidence="1">
    <location>
        <begin position="103"/>
        <end position="134"/>
    </location>
</feature>
<protein>
    <submittedName>
        <fullName evidence="3">Multicomponent K+:H+ antiporter subunit G</fullName>
    </submittedName>
</protein>
<keyword evidence="2" id="KW-1133">Transmembrane helix</keyword>
<dbReference type="PANTHER" id="PTHR34703:SF1">
    <property type="entry name" value="ANTIPORTER SUBUNIT MNHG2-RELATED"/>
    <property type="match status" value="1"/>
</dbReference>
<dbReference type="NCBIfam" id="TIGR01300">
    <property type="entry name" value="CPA3_mnhG_phaG"/>
    <property type="match status" value="1"/>
</dbReference>
<dbReference type="GO" id="GO:0015385">
    <property type="term" value="F:sodium:proton antiporter activity"/>
    <property type="evidence" value="ECO:0007669"/>
    <property type="project" value="TreeGrafter"/>
</dbReference>
<sequence>MLDITLSVLIILGALFTLIGSLGLVRMPDFYTRLHGPTKATTIGVGSLLIASMLYFSTQTNSWSLHEVLVTLFLFITAPVSAHLLSKAALHLRVRSVVEPPPLMTATADDSEFTTAAPPLNPSPAPQPTAHHSP</sequence>
<dbReference type="EMBL" id="FNOW01000006">
    <property type="protein sequence ID" value="SDX53114.1"/>
    <property type="molecule type" value="Genomic_DNA"/>
</dbReference>
<dbReference type="Pfam" id="PF03334">
    <property type="entry name" value="PhaG_MnhG_YufB"/>
    <property type="match status" value="1"/>
</dbReference>
<organism evidence="3 4">
    <name type="scientific">Allochromatium warmingii</name>
    <name type="common">Chromatium warmingii</name>
    <dbReference type="NCBI Taxonomy" id="61595"/>
    <lineage>
        <taxon>Bacteria</taxon>
        <taxon>Pseudomonadati</taxon>
        <taxon>Pseudomonadota</taxon>
        <taxon>Gammaproteobacteria</taxon>
        <taxon>Chromatiales</taxon>
        <taxon>Chromatiaceae</taxon>
        <taxon>Allochromatium</taxon>
    </lineage>
</organism>
<evidence type="ECO:0000256" key="1">
    <source>
        <dbReference type="SAM" id="MobiDB-lite"/>
    </source>
</evidence>
<dbReference type="Proteomes" id="UP000198672">
    <property type="component" value="Unassembled WGS sequence"/>
</dbReference>
<dbReference type="PANTHER" id="PTHR34703">
    <property type="entry name" value="ANTIPORTER SUBUNIT MNHG2-RELATED"/>
    <property type="match status" value="1"/>
</dbReference>
<dbReference type="OrthoDB" id="9813804at2"/>
<dbReference type="NCBIfam" id="NF009316">
    <property type="entry name" value="PRK12674.1-5"/>
    <property type="match status" value="1"/>
</dbReference>
<proteinExistence type="predicted"/>
<keyword evidence="2" id="KW-0812">Transmembrane</keyword>
<accession>A0A1H3CHQ8</accession>
<evidence type="ECO:0000313" key="4">
    <source>
        <dbReference type="Proteomes" id="UP000198672"/>
    </source>
</evidence>
<dbReference type="AlphaFoldDB" id="A0A1H3CHQ8"/>
<keyword evidence="4" id="KW-1185">Reference proteome</keyword>
<evidence type="ECO:0000256" key="2">
    <source>
        <dbReference type="SAM" id="Phobius"/>
    </source>
</evidence>
<feature type="transmembrane region" description="Helical" evidence="2">
    <location>
        <begin position="68"/>
        <end position="86"/>
    </location>
</feature>
<name>A0A1H3CHQ8_ALLWA</name>
<keyword evidence="2" id="KW-0472">Membrane</keyword>
<reference evidence="4" key="1">
    <citation type="submission" date="2016-10" db="EMBL/GenBank/DDBJ databases">
        <authorList>
            <person name="Varghese N."/>
            <person name="Submissions S."/>
        </authorList>
    </citation>
    <scope>NUCLEOTIDE SEQUENCE [LARGE SCALE GENOMIC DNA]</scope>
    <source>
        <strain evidence="4">DSM 173</strain>
    </source>
</reference>
<feature type="transmembrane region" description="Helical" evidence="2">
    <location>
        <begin position="6"/>
        <end position="25"/>
    </location>
</feature>
<dbReference type="STRING" id="61595.SAMN05421644_1064"/>
<dbReference type="RefSeq" id="WP_091332237.1">
    <property type="nucleotide sequence ID" value="NZ_FNOW01000006.1"/>
</dbReference>
<dbReference type="InterPro" id="IPR005133">
    <property type="entry name" value="PhaG_MnhG_YufB"/>
</dbReference>